<dbReference type="KEGG" id="ska:CP970_06655"/>
<evidence type="ECO:0000313" key="6">
    <source>
        <dbReference type="Proteomes" id="UP000325529"/>
    </source>
</evidence>
<organism evidence="5 6">
    <name type="scientific">Streptomyces kanamyceticus</name>
    <dbReference type="NCBI Taxonomy" id="1967"/>
    <lineage>
        <taxon>Bacteria</taxon>
        <taxon>Bacillati</taxon>
        <taxon>Actinomycetota</taxon>
        <taxon>Actinomycetes</taxon>
        <taxon>Kitasatosporales</taxon>
        <taxon>Streptomycetaceae</taxon>
        <taxon>Streptomyces</taxon>
    </lineage>
</organism>
<dbReference type="InterPro" id="IPR005814">
    <property type="entry name" value="Aminotrans_3"/>
</dbReference>
<evidence type="ECO:0000256" key="3">
    <source>
        <dbReference type="RuleBase" id="RU003560"/>
    </source>
</evidence>
<keyword evidence="5" id="KW-0032">Aminotransferase</keyword>
<evidence type="ECO:0000256" key="4">
    <source>
        <dbReference type="SAM" id="MobiDB-lite"/>
    </source>
</evidence>
<keyword evidence="5" id="KW-0808">Transferase</keyword>
<dbReference type="Gene3D" id="3.40.640.10">
    <property type="entry name" value="Type I PLP-dependent aspartate aminotransferase-like (Major domain)"/>
    <property type="match status" value="1"/>
</dbReference>
<feature type="compositionally biased region" description="Basic and acidic residues" evidence="4">
    <location>
        <begin position="16"/>
        <end position="27"/>
    </location>
</feature>
<dbReference type="InterPro" id="IPR015424">
    <property type="entry name" value="PyrdxlP-dep_Trfase"/>
</dbReference>
<dbReference type="AlphaFoldDB" id="A0A5J6G4R4"/>
<dbReference type="Proteomes" id="UP000325529">
    <property type="component" value="Chromosome"/>
</dbReference>
<accession>A0A5J6G4R4</accession>
<keyword evidence="6" id="KW-1185">Reference proteome</keyword>
<dbReference type="Pfam" id="PF00202">
    <property type="entry name" value="Aminotran_3"/>
    <property type="match status" value="1"/>
</dbReference>
<evidence type="ECO:0000313" key="5">
    <source>
        <dbReference type="EMBL" id="QEU90629.1"/>
    </source>
</evidence>
<comment type="cofactor">
    <cofactor evidence="1">
        <name>pyridoxal 5'-phosphate</name>
        <dbReference type="ChEBI" id="CHEBI:597326"/>
    </cofactor>
</comment>
<comment type="similarity">
    <text evidence="3">Belongs to the class-III pyridoxal-phosphate-dependent aminotransferase family.</text>
</comment>
<reference evidence="5 6" key="1">
    <citation type="submission" date="2017-09" db="EMBL/GenBank/DDBJ databases">
        <authorList>
            <person name="Lee N."/>
            <person name="Cho B.-K."/>
        </authorList>
    </citation>
    <scope>NUCLEOTIDE SEQUENCE [LARGE SCALE GENOMIC DNA]</scope>
    <source>
        <strain evidence="5 6">ATCC 12853</strain>
    </source>
</reference>
<dbReference type="GO" id="GO:0008483">
    <property type="term" value="F:transaminase activity"/>
    <property type="evidence" value="ECO:0007669"/>
    <property type="project" value="UniProtKB-KW"/>
</dbReference>
<proteinExistence type="inferred from homology"/>
<dbReference type="GO" id="GO:0030170">
    <property type="term" value="F:pyridoxal phosphate binding"/>
    <property type="evidence" value="ECO:0007669"/>
    <property type="project" value="InterPro"/>
</dbReference>
<evidence type="ECO:0000256" key="2">
    <source>
        <dbReference type="ARBA" id="ARBA00022898"/>
    </source>
</evidence>
<protein>
    <submittedName>
        <fullName evidence="5">Aminotransferase class III-fold pyridoxal phosphate-dependent enzyme</fullName>
    </submittedName>
</protein>
<name>A0A5J6G4R4_STRKN</name>
<evidence type="ECO:0000256" key="1">
    <source>
        <dbReference type="ARBA" id="ARBA00001933"/>
    </source>
</evidence>
<dbReference type="Gene3D" id="3.90.1150.10">
    <property type="entry name" value="Aspartate Aminotransferase, domain 1"/>
    <property type="match status" value="1"/>
</dbReference>
<feature type="compositionally biased region" description="Basic residues" evidence="4">
    <location>
        <begin position="49"/>
        <end position="58"/>
    </location>
</feature>
<keyword evidence="2 3" id="KW-0663">Pyridoxal phosphate</keyword>
<dbReference type="InterPro" id="IPR015422">
    <property type="entry name" value="PyrdxlP-dep_Trfase_small"/>
</dbReference>
<dbReference type="EMBL" id="CP023699">
    <property type="protein sequence ID" value="QEU90629.1"/>
    <property type="molecule type" value="Genomic_DNA"/>
</dbReference>
<dbReference type="InterPro" id="IPR015421">
    <property type="entry name" value="PyrdxlP-dep_Trfase_major"/>
</dbReference>
<dbReference type="InterPro" id="IPR049704">
    <property type="entry name" value="Aminotrans_3_PPA_site"/>
</dbReference>
<dbReference type="PANTHER" id="PTHR43713:SF3">
    <property type="entry name" value="GLUTAMATE-1-SEMIALDEHYDE 2,1-AMINOMUTASE 1, CHLOROPLASTIC-RELATED"/>
    <property type="match status" value="1"/>
</dbReference>
<feature type="region of interest" description="Disordered" evidence="4">
    <location>
        <begin position="1"/>
        <end position="58"/>
    </location>
</feature>
<sequence length="543" mass="59923">MRLGGQLDRGPLHRRLAQDRVPHRGGDRAAAAPRRPEPPPVGDALDRRGLRHHPVGHRGVRALAPGRHRRIGPRDHHLRRGIRRRGLLGRLVPGRGHRPHGHRRLRPHVVVQPPLPPDRGPHLVLVPGATGIRADRTDRTAAHHLLEEVITVSTHPVLDWSRSAEHLRRSHGVTTDPRPDEDGHYPCVLTRGSGTRVYDLDGNAYLDLTGSFGSVLIGHAEPAVVRAVTDVLSEGNLFYTGASPRRLALAERLLDWFPWSEQAIFYRTGSCAVSAAARLAQHATGRNRVLSSGYHGWHDWHLEAVPEAKPKTFESYATEFHNDLALYRSWLDRHGEEIAAVVVTPEPHRFDHAYYQELREVAKEHGCLFVVDEVKTGFRAGAGGFSALAGIEPDAVTVSKGMANGHSISAVVGQRQLTQELSEAHVWSTYQNEQVGFAAALASLDFLERHDVAAVTRRTGEAVRQGVLQLFAEHGLPVGAPGWGPMFELDFDAADEGLAERLEAALLRHGIFCDTGDDFNMMFHTAEHTDELLERFAAALGDL</sequence>
<dbReference type="PANTHER" id="PTHR43713">
    <property type="entry name" value="GLUTAMATE-1-SEMIALDEHYDE 2,1-AMINOMUTASE"/>
    <property type="match status" value="1"/>
</dbReference>
<dbReference type="SUPFAM" id="SSF53383">
    <property type="entry name" value="PLP-dependent transferases"/>
    <property type="match status" value="1"/>
</dbReference>
<gene>
    <name evidence="5" type="ORF">CP970_06655</name>
</gene>
<dbReference type="PROSITE" id="PS00600">
    <property type="entry name" value="AA_TRANSFER_CLASS_3"/>
    <property type="match status" value="1"/>
</dbReference>